<reference evidence="1" key="1">
    <citation type="submission" date="2018-02" db="EMBL/GenBank/DDBJ databases">
        <title>Rhizophora mucronata_Transcriptome.</title>
        <authorList>
            <person name="Meera S.P."/>
            <person name="Sreeshan A."/>
            <person name="Augustine A."/>
        </authorList>
    </citation>
    <scope>NUCLEOTIDE SEQUENCE</scope>
    <source>
        <tissue evidence="1">Leaf</tissue>
    </source>
</reference>
<sequence>MMVKLSGCFLLRNTCNSTAWIGWLHWWITYSD</sequence>
<dbReference type="EMBL" id="GGEC01001050">
    <property type="protein sequence ID" value="MBW81533.1"/>
    <property type="molecule type" value="Transcribed_RNA"/>
</dbReference>
<dbReference type="AlphaFoldDB" id="A0A2P2IJZ4"/>
<protein>
    <submittedName>
        <fullName evidence="1">Uncharacterized protein</fullName>
    </submittedName>
</protein>
<proteinExistence type="predicted"/>
<accession>A0A2P2IJZ4</accession>
<name>A0A2P2IJZ4_RHIMU</name>
<evidence type="ECO:0000313" key="1">
    <source>
        <dbReference type="EMBL" id="MBW81533.1"/>
    </source>
</evidence>
<organism evidence="1">
    <name type="scientific">Rhizophora mucronata</name>
    <name type="common">Asiatic mangrove</name>
    <dbReference type="NCBI Taxonomy" id="61149"/>
    <lineage>
        <taxon>Eukaryota</taxon>
        <taxon>Viridiplantae</taxon>
        <taxon>Streptophyta</taxon>
        <taxon>Embryophyta</taxon>
        <taxon>Tracheophyta</taxon>
        <taxon>Spermatophyta</taxon>
        <taxon>Magnoliopsida</taxon>
        <taxon>eudicotyledons</taxon>
        <taxon>Gunneridae</taxon>
        <taxon>Pentapetalae</taxon>
        <taxon>rosids</taxon>
        <taxon>fabids</taxon>
        <taxon>Malpighiales</taxon>
        <taxon>Rhizophoraceae</taxon>
        <taxon>Rhizophora</taxon>
    </lineage>
</organism>